<proteinExistence type="predicted"/>
<dbReference type="eggNOG" id="ENOG5033RPM">
    <property type="taxonomic scope" value="Bacteria"/>
</dbReference>
<dbReference type="AlphaFoldDB" id="A0A024K5Z7"/>
<evidence type="ECO:0000259" key="1">
    <source>
        <dbReference type="Pfam" id="PF07179"/>
    </source>
</evidence>
<protein>
    <recommendedName>
        <fullName evidence="1">SseB protein N-terminal domain-containing protein</fullName>
    </recommendedName>
</protein>
<dbReference type="STRING" id="47839.BN973_05733"/>
<reference evidence="2" key="1">
    <citation type="journal article" date="2014" name="Genome Announc.">
        <title>Draft Genome Sequence of Mycobacterium triplex DSM 44626.</title>
        <authorList>
            <person name="Sassi M."/>
            <person name="Croce O."/>
            <person name="Robert C."/>
            <person name="Raoult D."/>
            <person name="Drancourt M."/>
        </authorList>
    </citation>
    <scope>NUCLEOTIDE SEQUENCE [LARGE SCALE GENOMIC DNA]</scope>
    <source>
        <strain evidence="2">DSM 44626</strain>
    </source>
</reference>
<dbReference type="HOGENOM" id="CLU_1114860_0_0_11"/>
<evidence type="ECO:0000313" key="2">
    <source>
        <dbReference type="EMBL" id="CDO91326.1"/>
    </source>
</evidence>
<sequence length="264" mass="27671">MAMPTEDNGNRATLVDNVALRQAVAAFAAQPNQRGALEVLRLCMVGEVLFDITGSDAFTGQTPFAAGSRLQIRGGTGPHGKGSALFAYTRHEEIARLHPPGTRTQSLVQSATGALELAQSQGNDWLYIDPAGPTCALSAAEIDFALRNPNNEPLKRALADHAAGKIDRHTVVDVVRQNGPLAIAADDSQGNGHIAVRNTTHPDGSSSIFGFTSGPEVLAWSPADAAGPLTVEQVVNMARAQGHSGIVINPAGPYLWVSLAEITQ</sequence>
<dbReference type="Proteomes" id="UP000028880">
    <property type="component" value="Unassembled WGS sequence"/>
</dbReference>
<feature type="domain" description="SseB protein N-terminal" evidence="1">
    <location>
        <begin position="154"/>
        <end position="254"/>
    </location>
</feature>
<dbReference type="InterPro" id="IPR009839">
    <property type="entry name" value="SseB_N"/>
</dbReference>
<gene>
    <name evidence="2" type="ORF">BN973_05733</name>
</gene>
<organism evidence="2">
    <name type="scientific">Mycobacterium triplex</name>
    <dbReference type="NCBI Taxonomy" id="47839"/>
    <lineage>
        <taxon>Bacteria</taxon>
        <taxon>Bacillati</taxon>
        <taxon>Actinomycetota</taxon>
        <taxon>Actinomycetes</taxon>
        <taxon>Mycobacteriales</taxon>
        <taxon>Mycobacteriaceae</taxon>
        <taxon>Mycobacterium</taxon>
        <taxon>Mycobacterium simiae complex</taxon>
    </lineage>
</organism>
<accession>A0A024K5Z7</accession>
<dbReference type="Pfam" id="PF07179">
    <property type="entry name" value="SseB"/>
    <property type="match status" value="2"/>
</dbReference>
<dbReference type="EMBL" id="HG964447">
    <property type="protein sequence ID" value="CDO91326.1"/>
    <property type="molecule type" value="Genomic_DNA"/>
</dbReference>
<feature type="domain" description="SseB protein N-terminal" evidence="1">
    <location>
        <begin position="20"/>
        <end position="142"/>
    </location>
</feature>
<name>A0A024K5Z7_9MYCO</name>
<dbReference type="RefSeq" id="WP_232232243.1">
    <property type="nucleotide sequence ID" value="NZ_HG964447.1"/>
</dbReference>
<reference evidence="2" key="2">
    <citation type="submission" date="2014-04" db="EMBL/GenBank/DDBJ databases">
        <authorList>
            <person name="Xu Y.W."/>
            <person name="Yang Q."/>
        </authorList>
    </citation>
    <scope>NUCLEOTIDE SEQUENCE</scope>
    <source>
        <strain evidence="2">DSM 44626</strain>
    </source>
</reference>